<dbReference type="Pfam" id="PF21079">
    <property type="entry name" value="GDH_HM2"/>
    <property type="match status" value="1"/>
</dbReference>
<dbReference type="InterPro" id="IPR024727">
    <property type="entry name" value="NAD_Glu_DH_N_ACT1"/>
</dbReference>
<evidence type="ECO:0000259" key="4">
    <source>
        <dbReference type="Pfam" id="PF21074"/>
    </source>
</evidence>
<dbReference type="InterPro" id="IPR036291">
    <property type="entry name" value="NAD(P)-bd_dom_sf"/>
</dbReference>
<dbReference type="PIRSF" id="PIRSF036761">
    <property type="entry name" value="GDH_Mll4104"/>
    <property type="match status" value="1"/>
</dbReference>
<dbReference type="InterPro" id="IPR048381">
    <property type="entry name" value="GDH_C"/>
</dbReference>
<sequence length="1561" mass="167685">MPAGGPAAGKRNDAHETTPGDAGPLTAAIAEALVARALPGETDGLNDASRREAAAFVADVAAHRPAGQPALRIESISADDPRRRMRLAVVNDDMPFLVDSIAGAIAAHGLDIHRLLHPIVPVRRDGEGALTNILPPDASGERRESMIYMEIERADAKARRALDDDLRAVLADVRAVVSDWPALQAALREDAETLADGEGAALLRWFVDRHLTLLGHRVETPEGRRRGALGLLAGSRTPIWDEAARDAAIAHFAAGGEAPLLLKADCLATVHRNAPTDLIVVPWRREGKPLGVSVHAGLWTSASLAAPSERVPVLRARLRAIEEKFEFDPQGHAGKALRHALSALPHDVLIGLRSDALEGLALTAMSLADRPRPKLVLVAGALNRHLFAFVWLPRDELTTGRRVAIGEMIGQAAGGMVSSVAIEMGEGGLALIRYILDLPAGAKIPDAAPLDERIEAMVRGWAPAVEELLAARVGAGAAARLVLAYGQAFPLAYRNRYTPDEAGMDMMRLRGLAGPAQRGARLYRSDADGPRQLRLKTYRLGDFIPLSDAVPVLENFGFRVLEENPSPLDGGTIGYIHDLLLEVDETIDVESLMARAGIAEEAIAAVLEGRAENDAFNQLVIAVGLDPRSVVLFRAWFRYLRQTGLAYGLDTVAAALRRAPLVARRIIDLFGALHDPSHNGEALVLAAEDAIDAALAKVAGIDDDRILRRIRSVVAATLRTNAFTPAADEALAFKLDSKAIPGLPAPLPWREIWIYSPRVEGIHLRGGPIARGGLRWSDRRDDFRTEILGLMKAQVVKNAVIVPTGAKGGFYPKQLPIPTNRDAWLAEGTESYRIFIRALLSVTDNIVEDKVVHPDTLVIRDGEDPYFVVAADKGTAAFSDVANAIALERGFWLGDAFASGGSQGYDHKAMGITAKGAWISVQRHFLERGVDVQADPVTVVGCGDMSGDVFGNGMLLSKTLRLVAVFDHRHIFFDPAPDPAASWAERARLFDLPRSSWADYDATLISEGGGVFPRTQKQIPLSEPMAKLLGIAAGSHDPATLIAAILKAPVDLLWFGGIGTYVKARDESNSEVGDPANDANRVDGEDLRVKVIGEGANLGVTQAGRIAFAETGGRINTDFIDNSAGVDCSDNEVNIKIPLNREMIEGRLGFDDRNALLVEMTDDVAALVLEDNRLQTLALSLAEHGGTGALPAQVRVLEMMETAGRIDRVVEGLETSDELLRRAQDGRGLTRPELAILLSYGKLSLQAAIEQTDLADDPTLTPLLHAAFPKAMRERFGEAIDRHRLRGEIIATKMANRVVNRLGVVIPFELAEEEGVSLAHVAGTYFAADAIFGLEEIWTRIEDATIAEEARLTLMQTAADSVRLHVADLLRVAGPEMNAGQIAAELGDGVRRLDAAAEGLLRQEAAAHAEALRTRLADTGADSALVDRIVRLDELDGAVGTAALARRLGVDEITATHAYVRLGEALGLDWAKVAAVRFDSADPWERLLTAGLARDFEQLRLDFVGQAGGKDPLGAVEAWLTAHAPGVARFRALVDRARVAPATTAPMLAQIAGQARMLLTR</sequence>
<evidence type="ECO:0000259" key="5">
    <source>
        <dbReference type="Pfam" id="PF21075"/>
    </source>
</evidence>
<keyword evidence="9" id="KW-1185">Reference proteome</keyword>
<dbReference type="Proteomes" id="UP000318681">
    <property type="component" value="Unassembled WGS sequence"/>
</dbReference>
<evidence type="ECO:0000313" key="8">
    <source>
        <dbReference type="EMBL" id="TVV70295.1"/>
    </source>
</evidence>
<dbReference type="InterPro" id="IPR028971">
    <property type="entry name" value="NAD-GDH_cat"/>
</dbReference>
<dbReference type="InterPro" id="IPR049064">
    <property type="entry name" value="NAD_Glu_DH_ACT3"/>
</dbReference>
<keyword evidence="1" id="KW-0560">Oxidoreductase</keyword>
<dbReference type="Pfam" id="PF21078">
    <property type="entry name" value="GDH_HM3"/>
    <property type="match status" value="1"/>
</dbReference>
<dbReference type="InterPro" id="IPR049058">
    <property type="entry name" value="NAD_Glu_DH_HM2"/>
</dbReference>
<dbReference type="InterPro" id="IPR049059">
    <property type="entry name" value="NAD_Glu_DH_HM1"/>
</dbReference>
<feature type="domain" description="NAD-specific glutamate dehydrogenase C-terminal" evidence="4">
    <location>
        <begin position="1226"/>
        <end position="1549"/>
    </location>
</feature>
<dbReference type="SUPFAM" id="SSF51735">
    <property type="entry name" value="NAD(P)-binding Rossmann-fold domains"/>
    <property type="match status" value="1"/>
</dbReference>
<feature type="domain" description="NAD-glutamate dehydrogenase ACT2" evidence="6">
    <location>
        <begin position="375"/>
        <end position="461"/>
    </location>
</feature>
<gene>
    <name evidence="8" type="ORF">FOY91_19480</name>
</gene>
<evidence type="ECO:0000313" key="9">
    <source>
        <dbReference type="Proteomes" id="UP000318681"/>
    </source>
</evidence>
<feature type="domain" description="NAD-glutamate dehydrogenase ACT3" evidence="7">
    <location>
        <begin position="520"/>
        <end position="586"/>
    </location>
</feature>
<dbReference type="OrthoDB" id="9758052at2"/>
<dbReference type="GO" id="GO:0004069">
    <property type="term" value="F:L-aspartate:2-oxoglutarate aminotransferase activity"/>
    <property type="evidence" value="ECO:0007669"/>
    <property type="project" value="InterPro"/>
</dbReference>
<name>A0A558QT46_9SPHN</name>
<dbReference type="SUPFAM" id="SSF53223">
    <property type="entry name" value="Aminoacid dehydrogenase-like, N-terminal domain"/>
    <property type="match status" value="1"/>
</dbReference>
<organism evidence="8 9">
    <name type="scientific">Alterirhizorhabdus solaris</name>
    <dbReference type="NCBI Taxonomy" id="2529389"/>
    <lineage>
        <taxon>Bacteria</taxon>
        <taxon>Pseudomonadati</taxon>
        <taxon>Pseudomonadota</taxon>
        <taxon>Alphaproteobacteria</taxon>
        <taxon>Sphingomonadales</taxon>
        <taxon>Rhizorhabdaceae</taxon>
        <taxon>Alterirhizorhabdus</taxon>
    </lineage>
</organism>
<dbReference type="Pfam" id="PF21075">
    <property type="entry name" value="GDH_ACT1"/>
    <property type="match status" value="1"/>
</dbReference>
<dbReference type="Pfam" id="PF05088">
    <property type="entry name" value="Bac_GDH_CD"/>
    <property type="match status" value="1"/>
</dbReference>
<dbReference type="Pfam" id="PF21076">
    <property type="entry name" value="GDH_ACT2"/>
    <property type="match status" value="1"/>
</dbReference>
<dbReference type="GO" id="GO:0004352">
    <property type="term" value="F:glutamate dehydrogenase (NAD+) activity"/>
    <property type="evidence" value="ECO:0007669"/>
    <property type="project" value="InterPro"/>
</dbReference>
<comment type="caution">
    <text evidence="8">The sequence shown here is derived from an EMBL/GenBank/DDBJ whole genome shotgun (WGS) entry which is preliminary data.</text>
</comment>
<evidence type="ECO:0000256" key="1">
    <source>
        <dbReference type="ARBA" id="ARBA00023002"/>
    </source>
</evidence>
<dbReference type="InterPro" id="IPR049062">
    <property type="entry name" value="NAD_Glu_DH_ACT2"/>
</dbReference>
<evidence type="ECO:0000256" key="2">
    <source>
        <dbReference type="SAM" id="MobiDB-lite"/>
    </source>
</evidence>
<dbReference type="InterPro" id="IPR007780">
    <property type="entry name" value="NAD_Glu_DH_bac"/>
</dbReference>
<dbReference type="Pfam" id="PF21073">
    <property type="entry name" value="GDH_HM1"/>
    <property type="match status" value="1"/>
</dbReference>
<accession>A0A558QT46</accession>
<dbReference type="Pfam" id="PF21074">
    <property type="entry name" value="GDH_C"/>
    <property type="match status" value="1"/>
</dbReference>
<dbReference type="InterPro" id="IPR046346">
    <property type="entry name" value="Aminoacid_DH-like_N_sf"/>
</dbReference>
<feature type="region of interest" description="Disordered" evidence="2">
    <location>
        <begin position="1"/>
        <end position="23"/>
    </location>
</feature>
<dbReference type="InterPro" id="IPR049056">
    <property type="entry name" value="NAD_Glu_DH_HM3"/>
</dbReference>
<protein>
    <submittedName>
        <fullName evidence="8">NAD-glutamate dehydrogenase</fullName>
    </submittedName>
</protein>
<dbReference type="PANTHER" id="PTHR43403:SF1">
    <property type="entry name" value="NAD-SPECIFIC GLUTAMATE DEHYDROGENASE"/>
    <property type="match status" value="1"/>
</dbReference>
<feature type="domain" description="NAD-glutamate dehydrogenase N-terminal ACT1" evidence="5">
    <location>
        <begin position="53"/>
        <end position="166"/>
    </location>
</feature>
<dbReference type="EMBL" id="VNIM01000132">
    <property type="protein sequence ID" value="TVV70295.1"/>
    <property type="molecule type" value="Genomic_DNA"/>
</dbReference>
<dbReference type="PANTHER" id="PTHR43403">
    <property type="entry name" value="NAD-SPECIFIC GLUTAMATE DEHYDROGENASE"/>
    <property type="match status" value="1"/>
</dbReference>
<dbReference type="Gene3D" id="3.40.50.720">
    <property type="entry name" value="NAD(P)-binding Rossmann-like Domain"/>
    <property type="match status" value="1"/>
</dbReference>
<dbReference type="Pfam" id="PF21077">
    <property type="entry name" value="GDH_ACT3"/>
    <property type="match status" value="1"/>
</dbReference>
<feature type="domain" description="NAD-glutamate dehydrogenase catalytic" evidence="3">
    <location>
        <begin position="691"/>
        <end position="1181"/>
    </location>
</feature>
<evidence type="ECO:0000259" key="6">
    <source>
        <dbReference type="Pfam" id="PF21076"/>
    </source>
</evidence>
<reference evidence="8 9" key="1">
    <citation type="submission" date="2019-07" db="EMBL/GenBank/DDBJ databases">
        <title>Sphingomonas solaris sp. nov., isolated from a solar panel from Boston, Massachusetts.</title>
        <authorList>
            <person name="Tanner K."/>
            <person name="Pascual J."/>
            <person name="Mancuso C."/>
            <person name="Pereto J."/>
            <person name="Khalil A."/>
            <person name="Vilanova C."/>
        </authorList>
    </citation>
    <scope>NUCLEOTIDE SEQUENCE [LARGE SCALE GENOMIC DNA]</scope>
    <source>
        <strain evidence="8 9">R4DWN</strain>
    </source>
</reference>
<proteinExistence type="predicted"/>
<evidence type="ECO:0000259" key="7">
    <source>
        <dbReference type="Pfam" id="PF21077"/>
    </source>
</evidence>
<dbReference type="GO" id="GO:0006538">
    <property type="term" value="P:L-glutamate catabolic process"/>
    <property type="evidence" value="ECO:0007669"/>
    <property type="project" value="InterPro"/>
</dbReference>
<evidence type="ECO:0000259" key="3">
    <source>
        <dbReference type="Pfam" id="PF05088"/>
    </source>
</evidence>